<feature type="chain" id="PRO_5030022879" description="YD repeat-containing protein" evidence="1">
    <location>
        <begin position="20"/>
        <end position="275"/>
    </location>
</feature>
<reference evidence="3" key="1">
    <citation type="submission" date="2017-01" db="EMBL/GenBank/DDBJ databases">
        <authorList>
            <person name="Varghese N."/>
            <person name="Submissions S."/>
        </authorList>
    </citation>
    <scope>NUCLEOTIDE SEQUENCE [LARGE SCALE GENOMIC DNA]</scope>
    <source>
        <strain evidence="3">DSM 21054</strain>
    </source>
</reference>
<name>A0A173MFK4_9BACT</name>
<gene>
    <name evidence="2" type="ORF">SAMN05421788_10760</name>
</gene>
<dbReference type="Proteomes" id="UP000186917">
    <property type="component" value="Unassembled WGS sequence"/>
</dbReference>
<dbReference type="AlphaFoldDB" id="A0A173MFK4"/>
<dbReference type="OrthoDB" id="664300at2"/>
<keyword evidence="1" id="KW-0732">Signal</keyword>
<feature type="signal peptide" evidence="1">
    <location>
        <begin position="1"/>
        <end position="19"/>
    </location>
</feature>
<keyword evidence="3" id="KW-1185">Reference proteome</keyword>
<evidence type="ECO:0008006" key="4">
    <source>
        <dbReference type="Google" id="ProtNLM"/>
    </source>
</evidence>
<evidence type="ECO:0000256" key="1">
    <source>
        <dbReference type="SAM" id="SignalP"/>
    </source>
</evidence>
<protein>
    <recommendedName>
        <fullName evidence="4">YD repeat-containing protein</fullName>
    </recommendedName>
</protein>
<dbReference type="PROSITE" id="PS51257">
    <property type="entry name" value="PROKAR_LIPOPROTEIN"/>
    <property type="match status" value="1"/>
</dbReference>
<dbReference type="RefSeq" id="WP_076380668.1">
    <property type="nucleotide sequence ID" value="NZ_AP017422.1"/>
</dbReference>
<dbReference type="EMBL" id="FTOR01000007">
    <property type="protein sequence ID" value="SIT26822.1"/>
    <property type="molecule type" value="Genomic_DNA"/>
</dbReference>
<evidence type="ECO:0000313" key="2">
    <source>
        <dbReference type="EMBL" id="SIT26822.1"/>
    </source>
</evidence>
<evidence type="ECO:0000313" key="3">
    <source>
        <dbReference type="Proteomes" id="UP000186917"/>
    </source>
</evidence>
<sequence>MKKMLLPALLLGAVLTSCSKNDSSTENGPTPYVVKWESNNAQVPGYRSFVYAGDKITSYSDSSKGGLEVYTAVYTGDKLTSIVYKYGSNDTVTIFSFEYDGNGKAIRRNNWFSSDDYMKVYDSIVYNAAGKLIATYTKTVQAGVTNITDVVNYTWDANGNMTQVKRGEYNYNNGVTTYYAKEEYTYDSIANPVLKMGNPVFWFTTLGREYISDHNIVKIAEYDSPNFDDTYVLASVNTYAYTYKDGVIDTRVAKEGDDESTLELDNSFRFLYEYR</sequence>
<organism evidence="2 3">
    <name type="scientific">Filimonas lacunae</name>
    <dbReference type="NCBI Taxonomy" id="477680"/>
    <lineage>
        <taxon>Bacteria</taxon>
        <taxon>Pseudomonadati</taxon>
        <taxon>Bacteroidota</taxon>
        <taxon>Chitinophagia</taxon>
        <taxon>Chitinophagales</taxon>
        <taxon>Chitinophagaceae</taxon>
        <taxon>Filimonas</taxon>
    </lineage>
</organism>
<accession>A0A173MFK4</accession>
<dbReference type="KEGG" id="fln:FLA_2421"/>
<proteinExistence type="predicted"/>